<evidence type="ECO:0000256" key="1">
    <source>
        <dbReference type="SAM" id="Phobius"/>
    </source>
</evidence>
<dbReference type="Proteomes" id="UP000266482">
    <property type="component" value="Unassembled WGS sequence"/>
</dbReference>
<dbReference type="EMBL" id="QXQA01000021">
    <property type="protein sequence ID" value="RIX48664.1"/>
    <property type="molecule type" value="Genomic_DNA"/>
</dbReference>
<feature type="transmembrane region" description="Helical" evidence="1">
    <location>
        <begin position="79"/>
        <end position="103"/>
    </location>
</feature>
<gene>
    <name evidence="2" type="ORF">D3P08_24500</name>
</gene>
<evidence type="ECO:0000313" key="3">
    <source>
        <dbReference type="Proteomes" id="UP000266482"/>
    </source>
</evidence>
<feature type="transmembrane region" description="Helical" evidence="1">
    <location>
        <begin position="115"/>
        <end position="134"/>
    </location>
</feature>
<feature type="transmembrane region" description="Helical" evidence="1">
    <location>
        <begin position="48"/>
        <end position="67"/>
    </location>
</feature>
<dbReference type="AlphaFoldDB" id="A0A3A1ULJ8"/>
<evidence type="ECO:0000313" key="2">
    <source>
        <dbReference type="EMBL" id="RIX48664.1"/>
    </source>
</evidence>
<protein>
    <submittedName>
        <fullName evidence="2">Uncharacterized protein</fullName>
    </submittedName>
</protein>
<keyword evidence="3" id="KW-1185">Reference proteome</keyword>
<reference evidence="2 3" key="1">
    <citation type="submission" date="2018-09" db="EMBL/GenBank/DDBJ databases">
        <title>Paenibacillus aracenensis nov. sp. isolated from a cave in southern Spain.</title>
        <authorList>
            <person name="Jurado V."/>
            <person name="Gutierrez-Patricio S."/>
            <person name="Gonzalez-Pimentel J.L."/>
            <person name="Miller A.Z."/>
            <person name="Laiz L."/>
            <person name="Saiz-Jimenez C."/>
        </authorList>
    </citation>
    <scope>NUCLEOTIDE SEQUENCE [LARGE SCALE GENOMIC DNA]</scope>
    <source>
        <strain evidence="2 3">DSM 22867</strain>
    </source>
</reference>
<organism evidence="2 3">
    <name type="scientific">Paenibacillus nanensis</name>
    <dbReference type="NCBI Taxonomy" id="393251"/>
    <lineage>
        <taxon>Bacteria</taxon>
        <taxon>Bacillati</taxon>
        <taxon>Bacillota</taxon>
        <taxon>Bacilli</taxon>
        <taxon>Bacillales</taxon>
        <taxon>Paenibacillaceae</taxon>
        <taxon>Paenibacillus</taxon>
    </lineage>
</organism>
<name>A0A3A1ULJ8_9BACL</name>
<keyword evidence="1" id="KW-1133">Transmembrane helix</keyword>
<accession>A0A3A1ULJ8</accession>
<feature type="transmembrane region" description="Helical" evidence="1">
    <location>
        <begin position="16"/>
        <end position="36"/>
    </location>
</feature>
<keyword evidence="1" id="KW-0812">Transmembrane</keyword>
<keyword evidence="1" id="KW-0472">Membrane</keyword>
<proteinExistence type="predicted"/>
<sequence length="140" mass="14994">MAIKTGKYEKQLRRTVWGHLIAAAAAAAVDKVYGIYSHGVDSAAMSWMFLYPLVGGALYCFIMGRLFPSITHSVSCRVFLNLHNSGIAALTIASLLSGVFEIAGTNSSHLFYYDAAGWGFIAAGLITAAGPLAVRRRGHQ</sequence>
<comment type="caution">
    <text evidence="2">The sequence shown here is derived from an EMBL/GenBank/DDBJ whole genome shotgun (WGS) entry which is preliminary data.</text>
</comment>